<organism evidence="1">
    <name type="scientific">viral metagenome</name>
    <dbReference type="NCBI Taxonomy" id="1070528"/>
    <lineage>
        <taxon>unclassified sequences</taxon>
        <taxon>metagenomes</taxon>
        <taxon>organismal metagenomes</taxon>
    </lineage>
</organism>
<accession>A0A6C0AQQ6</accession>
<name>A0A6C0AQQ6_9ZZZZ</name>
<protein>
    <recommendedName>
        <fullName evidence="2">C2H2-type domain-containing protein</fullName>
    </recommendedName>
</protein>
<dbReference type="AlphaFoldDB" id="A0A6C0AQQ6"/>
<dbReference type="EMBL" id="MN740763">
    <property type="protein sequence ID" value="QHS82217.1"/>
    <property type="molecule type" value="Genomic_DNA"/>
</dbReference>
<proteinExistence type="predicted"/>
<evidence type="ECO:0008006" key="2">
    <source>
        <dbReference type="Google" id="ProtNLM"/>
    </source>
</evidence>
<evidence type="ECO:0000313" key="1">
    <source>
        <dbReference type="EMBL" id="QHS82217.1"/>
    </source>
</evidence>
<sequence>MKQNETKNPQKIPKYLCEYCEYTSSNKKDYSKHLLTLKHLNFENETNLKQKSPKIPKNPQVFPKLSCVCGKIYNSRTTLWRHKKKCFQEVLPDKKLSEDNLSDKDLIMMLIKENSELKNIVLDVCQKINPLNNIINSNNITNSHNKSFNLNLFLNETCKDAMNIMDFVDSIKLQLSDLEKVGEIGYVNGISNIIVKNLNALEIEKRPIHCADKKRETLYIKDENKWEKEDDQNNKIRKAIKKVACKNQRLLPKFKEAHPDCIKAASKFSDQYNKMIIESMGGSGDNDLEKEDKIIKNISKNVIIDKNIMVKDAT</sequence>
<reference evidence="1" key="1">
    <citation type="journal article" date="2020" name="Nature">
        <title>Giant virus diversity and host interactions through global metagenomics.</title>
        <authorList>
            <person name="Schulz F."/>
            <person name="Roux S."/>
            <person name="Paez-Espino D."/>
            <person name="Jungbluth S."/>
            <person name="Walsh D.A."/>
            <person name="Denef V.J."/>
            <person name="McMahon K.D."/>
            <person name="Konstantinidis K.T."/>
            <person name="Eloe-Fadrosh E.A."/>
            <person name="Kyrpides N.C."/>
            <person name="Woyke T."/>
        </authorList>
    </citation>
    <scope>NUCLEOTIDE SEQUENCE</scope>
    <source>
        <strain evidence="1">GVMAG-S-1101165-79</strain>
    </source>
</reference>